<dbReference type="CDD" id="cd24032">
    <property type="entry name" value="ASKHA_NBD_TsaB"/>
    <property type="match status" value="1"/>
</dbReference>
<dbReference type="InterPro" id="IPR022496">
    <property type="entry name" value="T6A_TsaB"/>
</dbReference>
<evidence type="ECO:0000313" key="2">
    <source>
        <dbReference type="EMBL" id="SMB89717.1"/>
    </source>
</evidence>
<dbReference type="OrthoDB" id="9784166at2"/>
<feature type="domain" description="Gcp-like" evidence="1">
    <location>
        <begin position="35"/>
        <end position="228"/>
    </location>
</feature>
<dbReference type="SUPFAM" id="SSF53067">
    <property type="entry name" value="Actin-like ATPase domain"/>
    <property type="match status" value="2"/>
</dbReference>
<dbReference type="Pfam" id="PF00814">
    <property type="entry name" value="TsaD"/>
    <property type="match status" value="1"/>
</dbReference>
<evidence type="ECO:0000313" key="3">
    <source>
        <dbReference type="Proteomes" id="UP000192731"/>
    </source>
</evidence>
<dbReference type="Gene3D" id="3.30.420.40">
    <property type="match status" value="2"/>
</dbReference>
<sequence>MLILGLDSSTIVSGVAIFDSEKEVILAESFLNTGNTHSEKFLPLIKSTLEQANLSLKDIEGIAVTKGPGSFTGLRIGMVTAKSLVQVTGTKLMGIKTLDALAYNLFGYSGIICPILNARKSEVYTALYQMQNNELKRISEYLALTPEKLVKLILENGSEVMFLGDGVPEYRAYLEQAIPSLARFASSNNLLTRSSSVAILGAKGFSENKEDSFFTLEPFYLRKSEAEITLEAKQCAMKKTK</sequence>
<dbReference type="STRING" id="656914.SAMN00017405_0646"/>
<protein>
    <submittedName>
        <fullName evidence="2">tRNA threonylcarbamoyladenosine biosynthesis protein TsaB</fullName>
    </submittedName>
</protein>
<dbReference type="PANTHER" id="PTHR11735">
    <property type="entry name" value="TRNA N6-ADENOSINE THREONYLCARBAMOYLTRANSFERASE"/>
    <property type="match status" value="1"/>
</dbReference>
<dbReference type="InterPro" id="IPR043129">
    <property type="entry name" value="ATPase_NBD"/>
</dbReference>
<dbReference type="PANTHER" id="PTHR11735:SF11">
    <property type="entry name" value="TRNA THREONYLCARBAMOYLADENOSINE BIOSYNTHESIS PROTEIN TSAB"/>
    <property type="match status" value="1"/>
</dbReference>
<dbReference type="NCBIfam" id="TIGR03725">
    <property type="entry name" value="T6A_YeaZ"/>
    <property type="match status" value="1"/>
</dbReference>
<reference evidence="2 3" key="1">
    <citation type="submission" date="2017-04" db="EMBL/GenBank/DDBJ databases">
        <authorList>
            <person name="Afonso C.L."/>
            <person name="Miller P.J."/>
            <person name="Scott M.A."/>
            <person name="Spackman E."/>
            <person name="Goraichik I."/>
            <person name="Dimitrov K.M."/>
            <person name="Suarez D.L."/>
            <person name="Swayne D.E."/>
        </authorList>
    </citation>
    <scope>NUCLEOTIDE SEQUENCE [LARGE SCALE GENOMIC DNA]</scope>
    <source>
        <strain evidence="2 3">DSM 11270</strain>
    </source>
</reference>
<proteinExistence type="predicted"/>
<dbReference type="InterPro" id="IPR000905">
    <property type="entry name" value="Gcp-like_dom"/>
</dbReference>
<dbReference type="Proteomes" id="UP000192731">
    <property type="component" value="Unassembled WGS sequence"/>
</dbReference>
<gene>
    <name evidence="2" type="ORF">SAMN00017405_0646</name>
</gene>
<dbReference type="GO" id="GO:0002949">
    <property type="term" value="P:tRNA threonylcarbamoyladenosine modification"/>
    <property type="evidence" value="ECO:0007669"/>
    <property type="project" value="InterPro"/>
</dbReference>
<dbReference type="GO" id="GO:0005829">
    <property type="term" value="C:cytosol"/>
    <property type="evidence" value="ECO:0007669"/>
    <property type="project" value="TreeGrafter"/>
</dbReference>
<accession>A0A1W1V8B0</accession>
<keyword evidence="3" id="KW-1185">Reference proteome</keyword>
<dbReference type="RefSeq" id="WP_084053024.1">
    <property type="nucleotide sequence ID" value="NZ_FWWT01000016.1"/>
</dbReference>
<evidence type="ECO:0000259" key="1">
    <source>
        <dbReference type="Pfam" id="PF00814"/>
    </source>
</evidence>
<dbReference type="EMBL" id="FWWT01000016">
    <property type="protein sequence ID" value="SMB89717.1"/>
    <property type="molecule type" value="Genomic_DNA"/>
</dbReference>
<name>A0A1W1V8B0_DESTI</name>
<dbReference type="AlphaFoldDB" id="A0A1W1V8B0"/>
<organism evidence="2 3">
    <name type="scientific">Desulfonispora thiosulfatigenes DSM 11270</name>
    <dbReference type="NCBI Taxonomy" id="656914"/>
    <lineage>
        <taxon>Bacteria</taxon>
        <taxon>Bacillati</taxon>
        <taxon>Bacillota</taxon>
        <taxon>Clostridia</taxon>
        <taxon>Eubacteriales</taxon>
        <taxon>Peptococcaceae</taxon>
        <taxon>Desulfonispora</taxon>
    </lineage>
</organism>